<dbReference type="GeneID" id="19204283"/>
<organism evidence="1 2">
    <name type="scientific">Coniophora puteana (strain RWD-64-598)</name>
    <name type="common">Brown rot fungus</name>
    <dbReference type="NCBI Taxonomy" id="741705"/>
    <lineage>
        <taxon>Eukaryota</taxon>
        <taxon>Fungi</taxon>
        <taxon>Dikarya</taxon>
        <taxon>Basidiomycota</taxon>
        <taxon>Agaricomycotina</taxon>
        <taxon>Agaricomycetes</taxon>
        <taxon>Agaricomycetidae</taxon>
        <taxon>Boletales</taxon>
        <taxon>Coniophorineae</taxon>
        <taxon>Coniophoraceae</taxon>
        <taxon>Coniophora</taxon>
    </lineage>
</organism>
<sequence length="184" mass="20508">MAMDMIVNLYNLSKPATTRVGLRTFPLFYLKNFSPDDGTQLDIGRHLVAYYEKIDSSISAKKIHSPVFSGYATVVVNADQWWSYFLVEKADTLGPNPIPFLAEPVFSGPVVLAVKQSVYRAAPSDIRWSQVLQFFLLLSEVEWPDIDITKAVESGRPLVLWETSIHTSSLLTPLIHQSGPPPSA</sequence>
<proteinExistence type="predicted"/>
<dbReference type="RefSeq" id="XP_007775692.1">
    <property type="nucleotide sequence ID" value="XM_007777502.1"/>
</dbReference>
<evidence type="ECO:0000313" key="1">
    <source>
        <dbReference type="EMBL" id="EIW74114.1"/>
    </source>
</evidence>
<accession>R7SG97</accession>
<name>R7SG97_CONPW</name>
<protein>
    <submittedName>
        <fullName evidence="1">Uncharacterized protein</fullName>
    </submittedName>
</protein>
<reference evidence="2" key="1">
    <citation type="journal article" date="2012" name="Science">
        <title>The Paleozoic origin of enzymatic lignin decomposition reconstructed from 31 fungal genomes.</title>
        <authorList>
            <person name="Floudas D."/>
            <person name="Binder M."/>
            <person name="Riley R."/>
            <person name="Barry K."/>
            <person name="Blanchette R.A."/>
            <person name="Henrissat B."/>
            <person name="Martinez A.T."/>
            <person name="Otillar R."/>
            <person name="Spatafora J.W."/>
            <person name="Yadav J.S."/>
            <person name="Aerts A."/>
            <person name="Benoit I."/>
            <person name="Boyd A."/>
            <person name="Carlson A."/>
            <person name="Copeland A."/>
            <person name="Coutinho P.M."/>
            <person name="de Vries R.P."/>
            <person name="Ferreira P."/>
            <person name="Findley K."/>
            <person name="Foster B."/>
            <person name="Gaskell J."/>
            <person name="Glotzer D."/>
            <person name="Gorecki P."/>
            <person name="Heitman J."/>
            <person name="Hesse C."/>
            <person name="Hori C."/>
            <person name="Igarashi K."/>
            <person name="Jurgens J.A."/>
            <person name="Kallen N."/>
            <person name="Kersten P."/>
            <person name="Kohler A."/>
            <person name="Kuees U."/>
            <person name="Kumar T.K.A."/>
            <person name="Kuo A."/>
            <person name="LaButti K."/>
            <person name="Larrondo L.F."/>
            <person name="Lindquist E."/>
            <person name="Ling A."/>
            <person name="Lombard V."/>
            <person name="Lucas S."/>
            <person name="Lundell T."/>
            <person name="Martin R."/>
            <person name="McLaughlin D.J."/>
            <person name="Morgenstern I."/>
            <person name="Morin E."/>
            <person name="Murat C."/>
            <person name="Nagy L.G."/>
            <person name="Nolan M."/>
            <person name="Ohm R.A."/>
            <person name="Patyshakuliyeva A."/>
            <person name="Rokas A."/>
            <person name="Ruiz-Duenas F.J."/>
            <person name="Sabat G."/>
            <person name="Salamov A."/>
            <person name="Samejima M."/>
            <person name="Schmutz J."/>
            <person name="Slot J.C."/>
            <person name="St John F."/>
            <person name="Stenlid J."/>
            <person name="Sun H."/>
            <person name="Sun S."/>
            <person name="Syed K."/>
            <person name="Tsang A."/>
            <person name="Wiebenga A."/>
            <person name="Young D."/>
            <person name="Pisabarro A."/>
            <person name="Eastwood D.C."/>
            <person name="Martin F."/>
            <person name="Cullen D."/>
            <person name="Grigoriev I.V."/>
            <person name="Hibbett D.S."/>
        </authorList>
    </citation>
    <scope>NUCLEOTIDE SEQUENCE [LARGE SCALE GENOMIC DNA]</scope>
    <source>
        <strain evidence="2">RWD-64-598 SS2</strain>
    </source>
</reference>
<keyword evidence="2" id="KW-1185">Reference proteome</keyword>
<gene>
    <name evidence="1" type="ORF">CONPUDRAFT_160367</name>
</gene>
<dbReference type="KEGG" id="cput:CONPUDRAFT_160367"/>
<dbReference type="AlphaFoldDB" id="R7SG97"/>
<evidence type="ECO:0000313" key="2">
    <source>
        <dbReference type="Proteomes" id="UP000053558"/>
    </source>
</evidence>
<dbReference type="EMBL" id="JH711594">
    <property type="protein sequence ID" value="EIW74114.1"/>
    <property type="molecule type" value="Genomic_DNA"/>
</dbReference>
<dbReference type="Proteomes" id="UP000053558">
    <property type="component" value="Unassembled WGS sequence"/>
</dbReference>